<proteinExistence type="predicted"/>
<gene>
    <name evidence="3" type="ORF">B0T17DRAFT_528448</name>
</gene>
<feature type="region of interest" description="Disordered" evidence="2">
    <location>
        <begin position="164"/>
        <end position="232"/>
    </location>
</feature>
<keyword evidence="1" id="KW-0175">Coiled coil</keyword>
<evidence type="ECO:0000313" key="3">
    <source>
        <dbReference type="EMBL" id="KAK0630444.1"/>
    </source>
</evidence>
<evidence type="ECO:0000256" key="2">
    <source>
        <dbReference type="SAM" id="MobiDB-lite"/>
    </source>
</evidence>
<feature type="region of interest" description="Disordered" evidence="2">
    <location>
        <begin position="246"/>
        <end position="266"/>
    </location>
</feature>
<sequence length="709" mass="78388">MVAPILLPGFDKATQEMIPFHQPKWQTAFLTHKYTNESLLGIASSERRREIKYGNNIAVIVGAFLRFSEIYFGQDDYWNAIASGFQTSAASCIRSTTSLLIKARKIRRSQPNCPVTDLTLDFDAFIDEILLGPKTYRPKETDPRLYTVAADYYRRCEGLLRNAAGIGGDGEATSSSRPAPRIPNNAAVHKPPNTVKTEAEVDPADRGQNLHLTRKRSPSPFSPNHGSSPKRPFRIDIAEHAPASFERQRLSPEENTHTAQPQHLSPHISTLGLLTRGSSFDIQQGAEEPKDGVELGHGQRSPQHPPPQLSILTKFGPSEGCQASQHTTSGGSCDPSHQLLNEDNALLRNKLAELEKKLAEKETETTSGNQIQAVIEVRKFEDGIGCIRSDMTDVMGIMGSIMDSMQPIADHLVDLKGDIDGLELKQKGLSSAISDNRLVEAAMGPIQGTIQTVVESVQLLGHDLSGLKAQQQVLADHQKDLVTATHPNPESMEFLLLPIQTITESARLLSTQMSDLKQQQQTLAESVKILGQDMSGLRQQQQEQHQAVVAAPVRSQSESVDMQLLMSPIQTILESVRLLRDEVSDMKNQQQQQRDTSVIAAPPSLAVEHPPSKQLVALIREQNTRMDKLSNEMSSMKSQLISSTAKEKPRNIEQVMKNTEHDLIRLRNTMEHFYNQLSPTRNRGVTENAADLVLALDQGIQFARNGQKG</sequence>
<protein>
    <submittedName>
        <fullName evidence="3">Uncharacterized protein</fullName>
    </submittedName>
</protein>
<keyword evidence="4" id="KW-1185">Reference proteome</keyword>
<accession>A0AA39XAP9</accession>
<dbReference type="EMBL" id="JAULSR010000002">
    <property type="protein sequence ID" value="KAK0630444.1"/>
    <property type="molecule type" value="Genomic_DNA"/>
</dbReference>
<evidence type="ECO:0000256" key="1">
    <source>
        <dbReference type="SAM" id="Coils"/>
    </source>
</evidence>
<reference evidence="3" key="1">
    <citation type="submission" date="2023-06" db="EMBL/GenBank/DDBJ databases">
        <title>Genome-scale phylogeny and comparative genomics of the fungal order Sordariales.</title>
        <authorList>
            <consortium name="Lawrence Berkeley National Laboratory"/>
            <person name="Hensen N."/>
            <person name="Bonometti L."/>
            <person name="Westerberg I."/>
            <person name="Brannstrom I.O."/>
            <person name="Guillou S."/>
            <person name="Cros-Aarteil S."/>
            <person name="Calhoun S."/>
            <person name="Haridas S."/>
            <person name="Kuo A."/>
            <person name="Mondo S."/>
            <person name="Pangilinan J."/>
            <person name="Riley R."/>
            <person name="LaButti K."/>
            <person name="Andreopoulos B."/>
            <person name="Lipzen A."/>
            <person name="Chen C."/>
            <person name="Yanf M."/>
            <person name="Daum C."/>
            <person name="Ng V."/>
            <person name="Clum A."/>
            <person name="Steindorff A."/>
            <person name="Ohm R."/>
            <person name="Martin F."/>
            <person name="Silar P."/>
            <person name="Natvig D."/>
            <person name="Lalanne C."/>
            <person name="Gautier V."/>
            <person name="Ament-velasquez S.L."/>
            <person name="Kruys A."/>
            <person name="Hutchinson M.I."/>
            <person name="Powell A.J."/>
            <person name="Barry K."/>
            <person name="Miller A.N."/>
            <person name="Grigoriev I.V."/>
            <person name="Debuchy R."/>
            <person name="Gladieux P."/>
            <person name="Thoren M.H."/>
            <person name="Johannesson H."/>
        </authorList>
    </citation>
    <scope>NUCLEOTIDE SEQUENCE</scope>
    <source>
        <strain evidence="3">SMH3391-2</strain>
    </source>
</reference>
<feature type="compositionally biased region" description="Polar residues" evidence="2">
    <location>
        <begin position="321"/>
        <end position="331"/>
    </location>
</feature>
<comment type="caution">
    <text evidence="3">The sequence shown here is derived from an EMBL/GenBank/DDBJ whole genome shotgun (WGS) entry which is preliminary data.</text>
</comment>
<dbReference type="AlphaFoldDB" id="A0AA39XAP9"/>
<dbReference type="Proteomes" id="UP001174934">
    <property type="component" value="Unassembled WGS sequence"/>
</dbReference>
<feature type="coiled-coil region" evidence="1">
    <location>
        <begin position="337"/>
        <end position="364"/>
    </location>
</feature>
<feature type="region of interest" description="Disordered" evidence="2">
    <location>
        <begin position="288"/>
        <end position="335"/>
    </location>
</feature>
<name>A0AA39XAP9_9PEZI</name>
<evidence type="ECO:0000313" key="4">
    <source>
        <dbReference type="Proteomes" id="UP001174934"/>
    </source>
</evidence>
<feature type="coiled-coil region" evidence="1">
    <location>
        <begin position="576"/>
        <end position="639"/>
    </location>
</feature>
<organism evidence="3 4">
    <name type="scientific">Bombardia bombarda</name>
    <dbReference type="NCBI Taxonomy" id="252184"/>
    <lineage>
        <taxon>Eukaryota</taxon>
        <taxon>Fungi</taxon>
        <taxon>Dikarya</taxon>
        <taxon>Ascomycota</taxon>
        <taxon>Pezizomycotina</taxon>
        <taxon>Sordariomycetes</taxon>
        <taxon>Sordariomycetidae</taxon>
        <taxon>Sordariales</taxon>
        <taxon>Lasiosphaeriaceae</taxon>
        <taxon>Bombardia</taxon>
    </lineage>
</organism>
<feature type="compositionally biased region" description="Basic and acidic residues" evidence="2">
    <location>
        <begin position="246"/>
        <end position="256"/>
    </location>
</feature>